<dbReference type="EMBL" id="FUWM01000004">
    <property type="protein sequence ID" value="SJZ34506.1"/>
    <property type="molecule type" value="Genomic_DNA"/>
</dbReference>
<dbReference type="GO" id="GO:0008966">
    <property type="term" value="F:phosphoglucosamine mutase activity"/>
    <property type="evidence" value="ECO:0007669"/>
    <property type="project" value="UniProtKB-UniRule"/>
</dbReference>
<evidence type="ECO:0000256" key="7">
    <source>
        <dbReference type="HAMAP-Rule" id="MF_01554"/>
    </source>
</evidence>
<dbReference type="OrthoDB" id="9806956at2"/>
<evidence type="ECO:0000259" key="11">
    <source>
        <dbReference type="Pfam" id="PF02878"/>
    </source>
</evidence>
<proteinExistence type="inferred from homology"/>
<dbReference type="HAMAP" id="MF_01554_B">
    <property type="entry name" value="GlmM_B"/>
    <property type="match status" value="1"/>
</dbReference>
<dbReference type="SUPFAM" id="SSF53738">
    <property type="entry name" value="Phosphoglucomutase, first 3 domains"/>
    <property type="match status" value="3"/>
</dbReference>
<dbReference type="InterPro" id="IPR005843">
    <property type="entry name" value="A-D-PHexomutase_C"/>
</dbReference>
<dbReference type="PANTHER" id="PTHR42946">
    <property type="entry name" value="PHOSPHOHEXOSE MUTASE"/>
    <property type="match status" value="1"/>
</dbReference>
<evidence type="ECO:0000313" key="14">
    <source>
        <dbReference type="EMBL" id="SJZ34506.1"/>
    </source>
</evidence>
<comment type="catalytic activity">
    <reaction evidence="6 7 9">
        <text>alpha-D-glucosamine 1-phosphate = D-glucosamine 6-phosphate</text>
        <dbReference type="Rhea" id="RHEA:23424"/>
        <dbReference type="ChEBI" id="CHEBI:58516"/>
        <dbReference type="ChEBI" id="CHEBI:58725"/>
        <dbReference type="EC" id="5.4.2.10"/>
    </reaction>
</comment>
<dbReference type="EC" id="5.4.2.10" evidence="7 9"/>
<dbReference type="PANTHER" id="PTHR42946:SF1">
    <property type="entry name" value="PHOSPHOGLUCOMUTASE (ALPHA-D-GLUCOSE-1,6-BISPHOSPHATE-DEPENDENT)"/>
    <property type="match status" value="1"/>
</dbReference>
<dbReference type="AlphaFoldDB" id="A0A1T4JWF8"/>
<dbReference type="InterPro" id="IPR006352">
    <property type="entry name" value="GlmM_bact"/>
</dbReference>
<evidence type="ECO:0000256" key="8">
    <source>
        <dbReference type="RuleBase" id="RU004326"/>
    </source>
</evidence>
<evidence type="ECO:0000259" key="12">
    <source>
        <dbReference type="Pfam" id="PF02879"/>
    </source>
</evidence>
<dbReference type="GO" id="GO:0005829">
    <property type="term" value="C:cytosol"/>
    <property type="evidence" value="ECO:0007669"/>
    <property type="project" value="TreeGrafter"/>
</dbReference>
<comment type="cofactor">
    <cofactor evidence="7">
        <name>Mg(2+)</name>
        <dbReference type="ChEBI" id="CHEBI:18420"/>
    </cofactor>
    <text evidence="7">Binds 1 Mg(2+) ion per subunit.</text>
</comment>
<comment type="similarity">
    <text evidence="1 7 8">Belongs to the phosphohexose mutase family.</text>
</comment>
<feature type="domain" description="Alpha-D-phosphohexomutase alpha/beta/alpha" evidence="11">
    <location>
        <begin position="3"/>
        <end position="134"/>
    </location>
</feature>
<sequence>MGRLFGTDGVRGVANQKLTPELVYKLGKAGTYRLTKDIKRPTILIGKDTRISGDMLEAALIAGINSIGADVLKVGVVPTPVVSYLTKKSDVDGGIMISASHNPVADNGIKFFKNDGFKLSDQIEDEIEEIIFNKLDRLPQPTGLEVGRVKELLDPLVSYLEYAKEIINIDFSGMKVVVDTANGAASELAPKVLEELGADVVALNHEPDGTNINVNSGSTHPERLQKIVIEQQADLGIAHDGDADRTIATDENGNIIDGDLIMAICGRHLIEKGELPKETIVATKYSNLGLHESLTELGGKVVTTRNGDRYVLAEMLDQGYKLGGEKSGHIIFLDYNTTGDGIMTALQLIKVMVETEKSLSELAKVMRPFPQLLVNVKVKKKGEWETNQEIQTVIKEVEAQLGNDGRVFVRASGTEPVIRVMVEGKEKAQLEELANEIADVIREELN</sequence>
<dbReference type="FunFam" id="3.40.120.10:FF:000001">
    <property type="entry name" value="Phosphoglucosamine mutase"/>
    <property type="match status" value="1"/>
</dbReference>
<evidence type="ECO:0000259" key="13">
    <source>
        <dbReference type="Pfam" id="PF02880"/>
    </source>
</evidence>
<keyword evidence="2 7" id="KW-0597">Phosphoprotein</keyword>
<dbReference type="PRINTS" id="PR00509">
    <property type="entry name" value="PGMPMM"/>
</dbReference>
<dbReference type="InterPro" id="IPR036900">
    <property type="entry name" value="A-D-PHexomutase_C_sf"/>
</dbReference>
<dbReference type="NCBIfam" id="TIGR01455">
    <property type="entry name" value="glmM"/>
    <property type="match status" value="1"/>
</dbReference>
<dbReference type="Pfam" id="PF02880">
    <property type="entry name" value="PGM_PMM_III"/>
    <property type="match status" value="1"/>
</dbReference>
<feature type="active site" description="Phosphoserine intermediate" evidence="7">
    <location>
        <position position="100"/>
    </location>
</feature>
<dbReference type="Proteomes" id="UP000190625">
    <property type="component" value="Unassembled WGS sequence"/>
</dbReference>
<dbReference type="Pfam" id="PF02879">
    <property type="entry name" value="PGM_PMM_II"/>
    <property type="match status" value="1"/>
</dbReference>
<evidence type="ECO:0000259" key="10">
    <source>
        <dbReference type="Pfam" id="PF00408"/>
    </source>
</evidence>
<dbReference type="STRING" id="142842.SAMN02745118_00477"/>
<dbReference type="RefSeq" id="WP_078808997.1">
    <property type="nucleotide sequence ID" value="NZ_FUWM01000004.1"/>
</dbReference>
<dbReference type="GO" id="GO:0005975">
    <property type="term" value="P:carbohydrate metabolic process"/>
    <property type="evidence" value="ECO:0007669"/>
    <property type="project" value="InterPro"/>
</dbReference>
<dbReference type="FunFam" id="3.30.310.50:FF:000001">
    <property type="entry name" value="Phosphoglucosamine mutase"/>
    <property type="match status" value="1"/>
</dbReference>
<name>A0A1T4JWF8_9FIRM</name>
<dbReference type="Gene3D" id="3.40.120.10">
    <property type="entry name" value="Alpha-D-Glucose-1,6-Bisphosphate, subunit A, domain 3"/>
    <property type="match status" value="3"/>
</dbReference>
<dbReference type="InterPro" id="IPR005846">
    <property type="entry name" value="A-D-PHexomutase_a/b/a-III"/>
</dbReference>
<evidence type="ECO:0000256" key="4">
    <source>
        <dbReference type="ARBA" id="ARBA00022842"/>
    </source>
</evidence>
<evidence type="ECO:0000256" key="3">
    <source>
        <dbReference type="ARBA" id="ARBA00022723"/>
    </source>
</evidence>
<dbReference type="NCBIfam" id="NF008139">
    <property type="entry name" value="PRK10887.1"/>
    <property type="match status" value="1"/>
</dbReference>
<feature type="domain" description="Alpha-D-phosphohexomutase alpha/beta/alpha" evidence="12">
    <location>
        <begin position="159"/>
        <end position="253"/>
    </location>
</feature>
<evidence type="ECO:0000256" key="2">
    <source>
        <dbReference type="ARBA" id="ARBA00022553"/>
    </source>
</evidence>
<dbReference type="Pfam" id="PF02878">
    <property type="entry name" value="PGM_PMM_I"/>
    <property type="match status" value="1"/>
</dbReference>
<dbReference type="GO" id="GO:0006048">
    <property type="term" value="P:UDP-N-acetylglucosamine biosynthetic process"/>
    <property type="evidence" value="ECO:0007669"/>
    <property type="project" value="TreeGrafter"/>
</dbReference>
<keyword evidence="3 7" id="KW-0479">Metal-binding</keyword>
<feature type="binding site" description="via phosphate group" evidence="7">
    <location>
        <position position="100"/>
    </location>
    <ligand>
        <name>Mg(2+)</name>
        <dbReference type="ChEBI" id="CHEBI:18420"/>
    </ligand>
</feature>
<comment type="PTM">
    <text evidence="7">Activated by phosphorylation.</text>
</comment>
<dbReference type="CDD" id="cd05802">
    <property type="entry name" value="GlmM"/>
    <property type="match status" value="1"/>
</dbReference>
<reference evidence="15" key="1">
    <citation type="submission" date="2017-02" db="EMBL/GenBank/DDBJ databases">
        <authorList>
            <person name="Varghese N."/>
            <person name="Submissions S."/>
        </authorList>
    </citation>
    <scope>NUCLEOTIDE SEQUENCE [LARGE SCALE GENOMIC DNA]</scope>
    <source>
        <strain evidence="15">ATCC BAA-73</strain>
    </source>
</reference>
<evidence type="ECO:0000256" key="6">
    <source>
        <dbReference type="ARBA" id="ARBA00050364"/>
    </source>
</evidence>
<dbReference type="SUPFAM" id="SSF55957">
    <property type="entry name" value="Phosphoglucomutase, C-terminal domain"/>
    <property type="match status" value="1"/>
</dbReference>
<evidence type="ECO:0000256" key="9">
    <source>
        <dbReference type="RuleBase" id="RU004327"/>
    </source>
</evidence>
<protein>
    <recommendedName>
        <fullName evidence="7 9">Phosphoglucosamine mutase</fullName>
        <ecNumber evidence="7 9">5.4.2.10</ecNumber>
    </recommendedName>
</protein>
<feature type="domain" description="Alpha-D-phosphohexomutase C-terminal" evidence="10">
    <location>
        <begin position="373"/>
        <end position="439"/>
    </location>
</feature>
<dbReference type="InterPro" id="IPR050060">
    <property type="entry name" value="Phosphoglucosamine_mutase"/>
</dbReference>
<dbReference type="GO" id="GO:0004615">
    <property type="term" value="F:phosphomannomutase activity"/>
    <property type="evidence" value="ECO:0007669"/>
    <property type="project" value="TreeGrafter"/>
</dbReference>
<feature type="domain" description="Alpha-D-phosphohexomutase alpha/beta/alpha" evidence="13">
    <location>
        <begin position="257"/>
        <end position="367"/>
    </location>
</feature>
<dbReference type="FunFam" id="3.40.120.10:FF:000003">
    <property type="entry name" value="Phosphoglucosamine mutase"/>
    <property type="match status" value="1"/>
</dbReference>
<keyword evidence="5 7" id="KW-0413">Isomerase</keyword>
<dbReference type="InterPro" id="IPR005844">
    <property type="entry name" value="A-D-PHexomutase_a/b/a-I"/>
</dbReference>
<comment type="function">
    <text evidence="7 9">Catalyzes the conversion of glucosamine-6-phosphate to glucosamine-1-phosphate.</text>
</comment>
<dbReference type="InterPro" id="IPR016055">
    <property type="entry name" value="A-D-PHexomutase_a/b/a-I/II/III"/>
</dbReference>
<dbReference type="InterPro" id="IPR005845">
    <property type="entry name" value="A-D-PHexomutase_a/b/a-II"/>
</dbReference>
<dbReference type="Pfam" id="PF00408">
    <property type="entry name" value="PGM_PMM_IV"/>
    <property type="match status" value="1"/>
</dbReference>
<dbReference type="GO" id="GO:0000287">
    <property type="term" value="F:magnesium ion binding"/>
    <property type="evidence" value="ECO:0007669"/>
    <property type="project" value="UniProtKB-UniRule"/>
</dbReference>
<feature type="binding site" evidence="7">
    <location>
        <position position="244"/>
    </location>
    <ligand>
        <name>Mg(2+)</name>
        <dbReference type="ChEBI" id="CHEBI:18420"/>
    </ligand>
</feature>
<feature type="binding site" evidence="7">
    <location>
        <position position="242"/>
    </location>
    <ligand>
        <name>Mg(2+)</name>
        <dbReference type="ChEBI" id="CHEBI:18420"/>
    </ligand>
</feature>
<dbReference type="Gene3D" id="3.30.310.50">
    <property type="entry name" value="Alpha-D-phosphohexomutase, C-terminal domain"/>
    <property type="match status" value="1"/>
</dbReference>
<evidence type="ECO:0000313" key="15">
    <source>
        <dbReference type="Proteomes" id="UP000190625"/>
    </source>
</evidence>
<gene>
    <name evidence="7" type="primary">glmM</name>
    <name evidence="14" type="ORF">SAMN02745118_00477</name>
</gene>
<feature type="binding site" evidence="7">
    <location>
        <position position="240"/>
    </location>
    <ligand>
        <name>Mg(2+)</name>
        <dbReference type="ChEBI" id="CHEBI:18420"/>
    </ligand>
</feature>
<accession>A0A1T4JWF8</accession>
<evidence type="ECO:0000256" key="1">
    <source>
        <dbReference type="ARBA" id="ARBA00010231"/>
    </source>
</evidence>
<evidence type="ECO:0000256" key="5">
    <source>
        <dbReference type="ARBA" id="ARBA00023235"/>
    </source>
</evidence>
<organism evidence="14 15">
    <name type="scientific">Selenihalanaerobacter shriftii</name>
    <dbReference type="NCBI Taxonomy" id="142842"/>
    <lineage>
        <taxon>Bacteria</taxon>
        <taxon>Bacillati</taxon>
        <taxon>Bacillota</taxon>
        <taxon>Clostridia</taxon>
        <taxon>Halanaerobiales</taxon>
        <taxon>Halobacteroidaceae</taxon>
        <taxon>Selenihalanaerobacter</taxon>
    </lineage>
</organism>
<feature type="modified residue" description="Phosphoserine" evidence="7">
    <location>
        <position position="100"/>
    </location>
</feature>
<dbReference type="InterPro" id="IPR016066">
    <property type="entry name" value="A-D-PHexomutase_CS"/>
</dbReference>
<dbReference type="GO" id="GO:0009252">
    <property type="term" value="P:peptidoglycan biosynthetic process"/>
    <property type="evidence" value="ECO:0007669"/>
    <property type="project" value="TreeGrafter"/>
</dbReference>
<dbReference type="InterPro" id="IPR005841">
    <property type="entry name" value="Alpha-D-phosphohexomutase_SF"/>
</dbReference>
<keyword evidence="4 7" id="KW-0460">Magnesium</keyword>
<dbReference type="PROSITE" id="PS00710">
    <property type="entry name" value="PGM_PMM"/>
    <property type="match status" value="1"/>
</dbReference>
<keyword evidence="15" id="KW-1185">Reference proteome</keyword>